<reference evidence="4 5" key="1">
    <citation type="journal article" date="2011" name="Stand. Genomic Sci.">
        <title>Complete genome sequence of 'Thioalkalivibrio sulfidophilus' HL-EbGr7.</title>
        <authorList>
            <person name="Muyzer G."/>
            <person name="Sorokin D.Y."/>
            <person name="Mavromatis K."/>
            <person name="Lapidus A."/>
            <person name="Clum A."/>
            <person name="Ivanova N."/>
            <person name="Pati A."/>
            <person name="d'Haeseleer P."/>
            <person name="Woyke T."/>
            <person name="Kyrpides N.C."/>
        </authorList>
    </citation>
    <scope>NUCLEOTIDE SEQUENCE [LARGE SCALE GENOMIC DNA]</scope>
    <source>
        <strain evidence="4 5">HL-EbGR7</strain>
    </source>
</reference>
<dbReference type="eggNOG" id="COG0612">
    <property type="taxonomic scope" value="Bacteria"/>
</dbReference>
<proteinExistence type="predicted"/>
<feature type="domain" description="Peptidase M16 N-terminal" evidence="2">
    <location>
        <begin position="53"/>
        <end position="183"/>
    </location>
</feature>
<evidence type="ECO:0000256" key="1">
    <source>
        <dbReference type="SAM" id="SignalP"/>
    </source>
</evidence>
<evidence type="ECO:0000313" key="4">
    <source>
        <dbReference type="EMBL" id="ACL74056.1"/>
    </source>
</evidence>
<accession>B8GPD6</accession>
<sequence length="438" mass="47926" precursor="true">MKQLGSMRILIGILLALLLIAPVHANPAIEHWETDNGLKVYFMPAPALPMLDLRVVFRAGSARDGDAPGLARLTNGLLNTGAGDWDADTIAERFESVGAQFGSDALRDMAHLSLRTLTEADWLETALDTFTTVLGDPRFPERDLERGRRQTLVALDAEAQRPGSVAQRSFFEAVFGDHPYANVPLGTEAGVRAITREQVVGFHREFYVARNGVLVLVGGIDRAQAEAIAGRIAAALPEGSAAAPLPEVPPLTESRTIHVPFPSAQAHVLIGQPGMRRGDEDYFPLFVGNHVLGGGGFTSRLFEEVRGRRGLAYSVYSYFMPMEADGPFIMGVQTQVAQADEARQVMQEILAEYREKGPSSTELRASRLNITGGFPLRIASNSAMMDNLAMMGFYGLPLDYLDRFNERVESVNERTIRDAFQRRLDPERMVTVIVGGEG</sequence>
<dbReference type="Pfam" id="PF05193">
    <property type="entry name" value="Peptidase_M16_C"/>
    <property type="match status" value="1"/>
</dbReference>
<evidence type="ECO:0000259" key="3">
    <source>
        <dbReference type="Pfam" id="PF05193"/>
    </source>
</evidence>
<evidence type="ECO:0000313" key="5">
    <source>
        <dbReference type="Proteomes" id="UP000002383"/>
    </source>
</evidence>
<dbReference type="HOGENOM" id="CLU_009902_6_0_6"/>
<dbReference type="KEGG" id="tgr:Tgr7_2986"/>
<protein>
    <recommendedName>
        <fullName evidence="6">Peptidase M16 domain protein</fullName>
    </recommendedName>
</protein>
<dbReference type="Gene3D" id="3.30.830.10">
    <property type="entry name" value="Metalloenzyme, LuxS/M16 peptidase-like"/>
    <property type="match status" value="2"/>
</dbReference>
<dbReference type="InterPro" id="IPR011249">
    <property type="entry name" value="Metalloenz_LuxS/M16"/>
</dbReference>
<keyword evidence="5" id="KW-1185">Reference proteome</keyword>
<dbReference type="EMBL" id="CP001339">
    <property type="protein sequence ID" value="ACL74056.1"/>
    <property type="molecule type" value="Genomic_DNA"/>
</dbReference>
<feature type="signal peptide" evidence="1">
    <location>
        <begin position="1"/>
        <end position="25"/>
    </location>
</feature>
<feature type="chain" id="PRO_5002870542" description="Peptidase M16 domain protein" evidence="1">
    <location>
        <begin position="26"/>
        <end position="438"/>
    </location>
</feature>
<dbReference type="PANTHER" id="PTHR11851:SF224">
    <property type="entry name" value="PROCESSING PROTEASE"/>
    <property type="match status" value="1"/>
</dbReference>
<keyword evidence="1" id="KW-0732">Signal</keyword>
<dbReference type="InterPro" id="IPR007863">
    <property type="entry name" value="Peptidase_M16_C"/>
</dbReference>
<name>B8GPD6_THISH</name>
<feature type="domain" description="Peptidase M16 C-terminal" evidence="3">
    <location>
        <begin position="194"/>
        <end position="366"/>
    </location>
</feature>
<dbReference type="GO" id="GO:0046872">
    <property type="term" value="F:metal ion binding"/>
    <property type="evidence" value="ECO:0007669"/>
    <property type="project" value="InterPro"/>
</dbReference>
<dbReference type="InterPro" id="IPR050361">
    <property type="entry name" value="MPP/UQCRC_Complex"/>
</dbReference>
<organism evidence="4 5">
    <name type="scientific">Thioalkalivibrio sulfidiphilus (strain HL-EbGR7)</name>
    <dbReference type="NCBI Taxonomy" id="396588"/>
    <lineage>
        <taxon>Bacteria</taxon>
        <taxon>Pseudomonadati</taxon>
        <taxon>Pseudomonadota</taxon>
        <taxon>Gammaproteobacteria</taxon>
        <taxon>Chromatiales</taxon>
        <taxon>Ectothiorhodospiraceae</taxon>
        <taxon>Thioalkalivibrio</taxon>
    </lineage>
</organism>
<evidence type="ECO:0008006" key="6">
    <source>
        <dbReference type="Google" id="ProtNLM"/>
    </source>
</evidence>
<evidence type="ECO:0000259" key="2">
    <source>
        <dbReference type="Pfam" id="PF00675"/>
    </source>
</evidence>
<dbReference type="PANTHER" id="PTHR11851">
    <property type="entry name" value="METALLOPROTEASE"/>
    <property type="match status" value="1"/>
</dbReference>
<dbReference type="RefSeq" id="WP_012639519.1">
    <property type="nucleotide sequence ID" value="NC_011901.1"/>
</dbReference>
<dbReference type="Proteomes" id="UP000002383">
    <property type="component" value="Chromosome"/>
</dbReference>
<dbReference type="Pfam" id="PF00675">
    <property type="entry name" value="Peptidase_M16"/>
    <property type="match status" value="1"/>
</dbReference>
<gene>
    <name evidence="4" type="ordered locus">Tgr7_2986</name>
</gene>
<dbReference type="STRING" id="396588.Tgr7_2986"/>
<dbReference type="SUPFAM" id="SSF63411">
    <property type="entry name" value="LuxS/MPP-like metallohydrolase"/>
    <property type="match status" value="2"/>
</dbReference>
<dbReference type="InterPro" id="IPR011765">
    <property type="entry name" value="Pept_M16_N"/>
</dbReference>
<dbReference type="AlphaFoldDB" id="B8GPD6"/>